<protein>
    <submittedName>
        <fullName evidence="2">Putative glutathione S-transferase</fullName>
    </submittedName>
</protein>
<dbReference type="PANTHER" id="PTHR32419:SF6">
    <property type="entry name" value="GLUTATHIONE S-TRANSFERASE OMEGA-LIKE 1-RELATED"/>
    <property type="match status" value="1"/>
</dbReference>
<dbReference type="GO" id="GO:0004364">
    <property type="term" value="F:glutathione transferase activity"/>
    <property type="evidence" value="ECO:0007669"/>
    <property type="project" value="InterPro"/>
</dbReference>
<dbReference type="OrthoDB" id="9769158at2"/>
<dbReference type="Gene3D" id="3.40.30.10">
    <property type="entry name" value="Glutaredoxin"/>
    <property type="match status" value="1"/>
</dbReference>
<reference evidence="2 3" key="1">
    <citation type="submission" date="2016-10" db="EMBL/GenBank/DDBJ databases">
        <authorList>
            <person name="de Groot N.N."/>
        </authorList>
    </citation>
    <scope>NUCLEOTIDE SEQUENCE [LARGE SCALE GENOMIC DNA]</scope>
    <source>
        <strain evidence="2 3">DSM 16859</strain>
    </source>
</reference>
<evidence type="ECO:0000313" key="3">
    <source>
        <dbReference type="Proteomes" id="UP000198815"/>
    </source>
</evidence>
<evidence type="ECO:0000313" key="2">
    <source>
        <dbReference type="EMBL" id="SER95239.1"/>
    </source>
</evidence>
<name>A0A1H9TEH8_9ACTN</name>
<dbReference type="PANTHER" id="PTHR32419">
    <property type="entry name" value="GLUTATHIONYL-HYDROQUINONE REDUCTASE"/>
    <property type="match status" value="1"/>
</dbReference>
<dbReference type="Proteomes" id="UP000198815">
    <property type="component" value="Unassembled WGS sequence"/>
</dbReference>
<keyword evidence="2" id="KW-0808">Transferase</keyword>
<proteinExistence type="predicted"/>
<dbReference type="EMBL" id="FOGZ01000021">
    <property type="protein sequence ID" value="SER95239.1"/>
    <property type="molecule type" value="Genomic_DNA"/>
</dbReference>
<sequence>MSTLTAELESDLRNTPERPARSAMPETNAEQTPDGAFRRQRNWFTKRFGAGPGFVAPEPGRYLLLGSVGCGWARRQLITLRLLGLTEAVPFVLLTARDEQGWRIASHGNDLQERFGTNLLNDFYRRTDPSFQGRGTSPTVLDAQTGTVVTNNYHPLSLEWETAWKPFQDPQAPDLYPAELRAEIDLLNQQIFDDVNNGTYKVIFATNPGAARAAKRIFEARLADYDFRLASRRYLFGPKLTDSDVRLFVTLSSYERGYRPAIAAIFGEENTAHLQDYPNLWGYARDLFAQGFVDDRELYFLDLLPGPSGEYIGGGFFADGSERPDPVAALAQWREPAGREHLEGSVLSSGPGAGGSSELWRFGV</sequence>
<dbReference type="STRING" id="64702.SAMN05443377_12146"/>
<dbReference type="GO" id="GO:0005737">
    <property type="term" value="C:cytoplasm"/>
    <property type="evidence" value="ECO:0007669"/>
    <property type="project" value="TreeGrafter"/>
</dbReference>
<feature type="region of interest" description="Disordered" evidence="1">
    <location>
        <begin position="1"/>
        <end position="36"/>
    </location>
</feature>
<dbReference type="Gene3D" id="1.20.1050.10">
    <property type="match status" value="1"/>
</dbReference>
<accession>A0A1H9TEH8</accession>
<evidence type="ECO:0000256" key="1">
    <source>
        <dbReference type="SAM" id="MobiDB-lite"/>
    </source>
</evidence>
<organism evidence="2 3">
    <name type="scientific">Propionibacterium cyclohexanicum</name>
    <dbReference type="NCBI Taxonomy" id="64702"/>
    <lineage>
        <taxon>Bacteria</taxon>
        <taxon>Bacillati</taxon>
        <taxon>Actinomycetota</taxon>
        <taxon>Actinomycetes</taxon>
        <taxon>Propionibacteriales</taxon>
        <taxon>Propionibacteriaceae</taxon>
        <taxon>Propionibacterium</taxon>
    </lineage>
</organism>
<dbReference type="InterPro" id="IPR016639">
    <property type="entry name" value="GST_Omega/GSH"/>
</dbReference>
<keyword evidence="3" id="KW-1185">Reference proteome</keyword>
<feature type="compositionally biased region" description="Basic and acidic residues" evidence="1">
    <location>
        <begin position="10"/>
        <end position="20"/>
    </location>
</feature>
<gene>
    <name evidence="2" type="ORF">SAMN05443377_12146</name>
</gene>
<dbReference type="SUPFAM" id="SSF47616">
    <property type="entry name" value="GST C-terminal domain-like"/>
    <property type="match status" value="1"/>
</dbReference>
<dbReference type="InterPro" id="IPR036282">
    <property type="entry name" value="Glutathione-S-Trfase_C_sf"/>
</dbReference>
<dbReference type="AlphaFoldDB" id="A0A1H9TEH8"/>
<dbReference type="RefSeq" id="WP_091970611.1">
    <property type="nucleotide sequence ID" value="NZ_FOGZ01000021.1"/>
</dbReference>